<name>A0AAW8YK83_PEDAC</name>
<dbReference type="GO" id="GO:0004034">
    <property type="term" value="F:aldose 1-epimerase activity"/>
    <property type="evidence" value="ECO:0007669"/>
    <property type="project" value="TreeGrafter"/>
</dbReference>
<gene>
    <name evidence="9" type="ORF">R0G89_09040</name>
</gene>
<feature type="active site" description="Proton acceptor" evidence="6">
    <location>
        <position position="307"/>
    </location>
</feature>
<dbReference type="InterPro" id="IPR015443">
    <property type="entry name" value="Aldose_1-epimerase"/>
</dbReference>
<dbReference type="GO" id="GO:0006006">
    <property type="term" value="P:glucose metabolic process"/>
    <property type="evidence" value="ECO:0007669"/>
    <property type="project" value="TreeGrafter"/>
</dbReference>
<dbReference type="AlphaFoldDB" id="A0AAW8YK83"/>
<evidence type="ECO:0000313" key="9">
    <source>
        <dbReference type="EMBL" id="MDV2621874.1"/>
    </source>
</evidence>
<evidence type="ECO:0000256" key="7">
    <source>
        <dbReference type="PIRSR" id="PIRSR005096-2"/>
    </source>
</evidence>
<evidence type="ECO:0000256" key="5">
    <source>
        <dbReference type="PIRNR" id="PIRNR005096"/>
    </source>
</evidence>
<keyword evidence="4 5" id="KW-0119">Carbohydrate metabolism</keyword>
<dbReference type="SUPFAM" id="SSF74650">
    <property type="entry name" value="Galactose mutarotase-like"/>
    <property type="match status" value="1"/>
</dbReference>
<feature type="binding site" evidence="8">
    <location>
        <begin position="178"/>
        <end position="180"/>
    </location>
    <ligand>
        <name>beta-D-galactose</name>
        <dbReference type="ChEBI" id="CHEBI:27667"/>
    </ligand>
</feature>
<accession>A0AAW8YK83</accession>
<dbReference type="InterPro" id="IPR014718">
    <property type="entry name" value="GH-type_carb-bd"/>
</dbReference>
<dbReference type="Pfam" id="PF01263">
    <property type="entry name" value="Aldose_epim"/>
    <property type="match status" value="1"/>
</dbReference>
<dbReference type="InterPro" id="IPR047215">
    <property type="entry name" value="Galactose_mutarotase-like"/>
</dbReference>
<comment type="catalytic activity">
    <reaction evidence="5">
        <text>alpha-maltose = beta-maltose</text>
        <dbReference type="Rhea" id="RHEA:21228"/>
        <dbReference type="ChEBI" id="CHEBI:18147"/>
        <dbReference type="ChEBI" id="CHEBI:18167"/>
        <dbReference type="EC" id="5.1.3.21"/>
    </reaction>
</comment>
<evidence type="ECO:0000256" key="8">
    <source>
        <dbReference type="PIRSR" id="PIRSR005096-3"/>
    </source>
</evidence>
<protein>
    <recommendedName>
        <fullName evidence="5">Maltose epimerase</fullName>
        <ecNumber evidence="5">5.1.3.21</ecNumber>
    </recommendedName>
</protein>
<reference evidence="9" key="1">
    <citation type="journal article" date="2023" name="PeerJ">
        <title>Selection and evaluation of lactic acid bacteria from chicken feces in Thailand as potential probiotics.</title>
        <authorList>
            <person name="Khurajog B."/>
            <person name="Disastra Y."/>
            <person name="Lawwyne L.D."/>
            <person name="Sirichokchatchawan W."/>
            <person name="Niyomtham W."/>
            <person name="Yindee J."/>
            <person name="Hampson D.J."/>
            <person name="Prapasarakul N."/>
        </authorList>
    </citation>
    <scope>NUCLEOTIDE SEQUENCE</scope>
    <source>
        <strain evidence="9">BF9</strain>
    </source>
</reference>
<evidence type="ECO:0000313" key="10">
    <source>
        <dbReference type="Proteomes" id="UP001280897"/>
    </source>
</evidence>
<dbReference type="Gene3D" id="2.70.98.10">
    <property type="match status" value="1"/>
</dbReference>
<comment type="function">
    <text evidence="5">Catalyzes the interconversion of alpha and beta anomers of maltose.</text>
</comment>
<comment type="pathway">
    <text evidence="1 5">Carbohydrate metabolism; hexose metabolism.</text>
</comment>
<dbReference type="GO" id="GO:0030246">
    <property type="term" value="F:carbohydrate binding"/>
    <property type="evidence" value="ECO:0007669"/>
    <property type="project" value="InterPro"/>
</dbReference>
<evidence type="ECO:0000256" key="4">
    <source>
        <dbReference type="ARBA" id="ARBA00023277"/>
    </source>
</evidence>
<feature type="active site" description="Proton donor" evidence="6">
    <location>
        <position position="178"/>
    </location>
</feature>
<sequence>MHIDILKFDQFRGHQVEKIRLTNDHDVSVGVLTMGAILNEFSVPQADGRKNLVLSFDQTKKYYDNPFYIGMAIGRTAGRIKDGTMPLAKGAVHLPPNENNNTHHGGPHGFFDYLWDYHLQKGEDFLSVTFTHQIKESDDGYPGNIAVAITFKLTNDDQVIITYQGTADQPTLFNPTCHAYFNLSNRDHVLNHQLTIASAQYLAVDQQKVPTGEFLATANTAYDFRQPVKLQDAIAALQSTPEKGLDDIFKINENAAPIAKLQDLDSKDALEIYSKRNGLVVYTANALDNTLSFTRGPGRPQMGIAMEAQTLPDTHNHPGFGDITLSANEPQSYTITYRYLKGN</sequence>
<dbReference type="InterPro" id="IPR011013">
    <property type="entry name" value="Gal_mutarotase_sf_dom"/>
</dbReference>
<dbReference type="PIRSF" id="PIRSF005096">
    <property type="entry name" value="GALM"/>
    <property type="match status" value="1"/>
</dbReference>
<organism evidence="9 10">
    <name type="scientific">Pediococcus acidilactici</name>
    <dbReference type="NCBI Taxonomy" id="1254"/>
    <lineage>
        <taxon>Bacteria</taxon>
        <taxon>Bacillati</taxon>
        <taxon>Bacillota</taxon>
        <taxon>Bacilli</taxon>
        <taxon>Lactobacillales</taxon>
        <taxon>Lactobacillaceae</taxon>
        <taxon>Pediococcus</taxon>
        <taxon>Pediococcus acidilactici group</taxon>
    </lineage>
</organism>
<dbReference type="RefSeq" id="WP_008842175.1">
    <property type="nucleotide sequence ID" value="NZ_CP066046.1"/>
</dbReference>
<feature type="binding site" evidence="7">
    <location>
        <position position="246"/>
    </location>
    <ligand>
        <name>beta-D-galactose</name>
        <dbReference type="ChEBI" id="CHEBI:27667"/>
    </ligand>
</feature>
<dbReference type="GO" id="GO:0050558">
    <property type="term" value="F:maltose epimerase activity"/>
    <property type="evidence" value="ECO:0007669"/>
    <property type="project" value="UniProtKB-EC"/>
</dbReference>
<evidence type="ECO:0000256" key="3">
    <source>
        <dbReference type="ARBA" id="ARBA00023235"/>
    </source>
</evidence>
<dbReference type="EC" id="5.1.3.21" evidence="5"/>
<evidence type="ECO:0000256" key="2">
    <source>
        <dbReference type="ARBA" id="ARBA00006206"/>
    </source>
</evidence>
<reference evidence="9" key="2">
    <citation type="submission" date="2023-10" db="EMBL/GenBank/DDBJ databases">
        <authorList>
            <person name="Khurajog B."/>
        </authorList>
    </citation>
    <scope>NUCLEOTIDE SEQUENCE</scope>
    <source>
        <strain evidence="9">BF9</strain>
    </source>
</reference>
<comment type="caution">
    <text evidence="9">The sequence shown here is derived from an EMBL/GenBank/DDBJ whole genome shotgun (WGS) entry which is preliminary data.</text>
</comment>
<evidence type="ECO:0000256" key="6">
    <source>
        <dbReference type="PIRSR" id="PIRSR005096-1"/>
    </source>
</evidence>
<dbReference type="PANTHER" id="PTHR10091:SF0">
    <property type="entry name" value="GALACTOSE MUTAROTASE"/>
    <property type="match status" value="1"/>
</dbReference>
<dbReference type="Proteomes" id="UP001280897">
    <property type="component" value="Unassembled WGS sequence"/>
</dbReference>
<dbReference type="CDD" id="cd09019">
    <property type="entry name" value="galactose_mutarotase_like"/>
    <property type="match status" value="1"/>
</dbReference>
<keyword evidence="3 5" id="KW-0413">Isomerase</keyword>
<dbReference type="PANTHER" id="PTHR10091">
    <property type="entry name" value="ALDOSE-1-EPIMERASE"/>
    <property type="match status" value="1"/>
</dbReference>
<dbReference type="GO" id="GO:0005737">
    <property type="term" value="C:cytoplasm"/>
    <property type="evidence" value="ECO:0007669"/>
    <property type="project" value="TreeGrafter"/>
</dbReference>
<dbReference type="InterPro" id="IPR008183">
    <property type="entry name" value="Aldose_1/G6P_1-epimerase"/>
</dbReference>
<dbReference type="GO" id="GO:0033499">
    <property type="term" value="P:galactose catabolic process via UDP-galactose, Leloir pathway"/>
    <property type="evidence" value="ECO:0007669"/>
    <property type="project" value="TreeGrafter"/>
</dbReference>
<evidence type="ECO:0000256" key="1">
    <source>
        <dbReference type="ARBA" id="ARBA00005028"/>
    </source>
</evidence>
<proteinExistence type="inferred from homology"/>
<dbReference type="EMBL" id="JAWJAV010000006">
    <property type="protein sequence ID" value="MDV2621874.1"/>
    <property type="molecule type" value="Genomic_DNA"/>
</dbReference>
<comment type="similarity">
    <text evidence="2 5">Belongs to the aldose epimerase family.</text>
</comment>